<keyword evidence="1" id="KW-0732">Signal</keyword>
<comment type="caution">
    <text evidence="3">The sequence shown here is derived from an EMBL/GenBank/DDBJ whole genome shotgun (WGS) entry which is preliminary data.</text>
</comment>
<accession>A0A418T7U4</accession>
<name>A0A418T7U4_9RHOB</name>
<dbReference type="OrthoDB" id="7762560at2"/>
<dbReference type="RefSeq" id="WP_119744976.1">
    <property type="nucleotide sequence ID" value="NZ_QZCG01000001.1"/>
</dbReference>
<dbReference type="SUPFAM" id="SSF53850">
    <property type="entry name" value="Periplasmic binding protein-like II"/>
    <property type="match status" value="1"/>
</dbReference>
<feature type="signal peptide" evidence="1">
    <location>
        <begin position="1"/>
        <end position="20"/>
    </location>
</feature>
<dbReference type="InterPro" id="IPR001638">
    <property type="entry name" value="Solute-binding_3/MltF_N"/>
</dbReference>
<evidence type="ECO:0000256" key="1">
    <source>
        <dbReference type="SAM" id="SignalP"/>
    </source>
</evidence>
<dbReference type="AlphaFoldDB" id="A0A418T7U4"/>
<feature type="chain" id="PRO_5019074257" description="Solute-binding protein family 3/N-terminal domain-containing protein" evidence="1">
    <location>
        <begin position="21"/>
        <end position="279"/>
    </location>
</feature>
<keyword evidence="4" id="KW-1185">Reference proteome</keyword>
<gene>
    <name evidence="3" type="ORF">D3P04_00845</name>
</gene>
<evidence type="ECO:0000259" key="2">
    <source>
        <dbReference type="SMART" id="SM00062"/>
    </source>
</evidence>
<protein>
    <recommendedName>
        <fullName evidence="2">Solute-binding protein family 3/N-terminal domain-containing protein</fullName>
    </recommendedName>
</protein>
<sequence>MIKWLLAGILGFAAATSSFAQSYGVPSELLDNTRRMDGDKLQVCLDQTGKTREFDRAVAQAIADALFLTAEFHEGFGGYPTSGEGFMDELQIAMNNSCDIMVGMTVQENSPFPDWAVLSRPYVSLPYVLTVKDDYRTLLDIPRDRKLGTALSSMGERVFITWNQQQPEEQRFIRLPYADMELMARRVADGSIAGMMIWQPVLAELEKSGNPDAAALHAIPMKPVPDTVTRVGILMKARDSYLRTQVDEAIDALVTDGTIAGLMQDFGYEGTAGDAAGAR</sequence>
<evidence type="ECO:0000313" key="4">
    <source>
        <dbReference type="Proteomes" id="UP000284202"/>
    </source>
</evidence>
<dbReference type="Gene3D" id="3.40.190.10">
    <property type="entry name" value="Periplasmic binding protein-like II"/>
    <property type="match status" value="2"/>
</dbReference>
<proteinExistence type="predicted"/>
<organism evidence="3 4">
    <name type="scientific">Paracoccus onubensis</name>
    <dbReference type="NCBI Taxonomy" id="1675788"/>
    <lineage>
        <taxon>Bacteria</taxon>
        <taxon>Pseudomonadati</taxon>
        <taxon>Pseudomonadota</taxon>
        <taxon>Alphaproteobacteria</taxon>
        <taxon>Rhodobacterales</taxon>
        <taxon>Paracoccaceae</taxon>
        <taxon>Paracoccus</taxon>
    </lineage>
</organism>
<dbReference type="EMBL" id="QZCG01000001">
    <property type="protein sequence ID" value="RJE89233.1"/>
    <property type="molecule type" value="Genomic_DNA"/>
</dbReference>
<evidence type="ECO:0000313" key="3">
    <source>
        <dbReference type="EMBL" id="RJE89233.1"/>
    </source>
</evidence>
<reference evidence="4" key="1">
    <citation type="submission" date="2018-09" db="EMBL/GenBank/DDBJ databases">
        <title>Acidovorax cavernicola nov. sp. isolated from Gruta de las Maravillas (Aracena, Spain).</title>
        <authorList>
            <person name="Jurado V."/>
            <person name="Gutierrez-Patricio S."/>
            <person name="Gonzalez-Pimentel J.L."/>
            <person name="Miller A.Z."/>
            <person name="Laiz L."/>
            <person name="Saiz-Jimenez C."/>
        </authorList>
    </citation>
    <scope>NUCLEOTIDE SEQUENCE [LARGE SCALE GENOMIC DNA]</scope>
    <source>
        <strain evidence="4">1011MAR3C25</strain>
    </source>
</reference>
<dbReference type="Proteomes" id="UP000284202">
    <property type="component" value="Unassembled WGS sequence"/>
</dbReference>
<dbReference type="SMART" id="SM00062">
    <property type="entry name" value="PBPb"/>
    <property type="match status" value="1"/>
</dbReference>
<feature type="domain" description="Solute-binding protein family 3/N-terminal" evidence="2">
    <location>
        <begin position="40"/>
        <end position="270"/>
    </location>
</feature>